<keyword evidence="7" id="KW-0093">Biotin biosynthesis</keyword>
<dbReference type="InterPro" id="IPR015421">
    <property type="entry name" value="PyrdxlP-dep_Trfase_major"/>
</dbReference>
<dbReference type="GO" id="GO:0030170">
    <property type="term" value="F:pyridoxal phosphate binding"/>
    <property type="evidence" value="ECO:0007669"/>
    <property type="project" value="InterPro"/>
</dbReference>
<keyword evidence="6" id="KW-0808">Transferase</keyword>
<dbReference type="InterPro" id="IPR001917">
    <property type="entry name" value="Aminotrans_II_pyridoxalP_BS"/>
</dbReference>
<keyword evidence="15" id="KW-1185">Reference proteome</keyword>
<comment type="catalytic activity">
    <reaction evidence="11">
        <text>6-carboxyhexanoyl-[ACP] + L-alanine + H(+) = (8S)-8-amino-7-oxononanoate + holo-[ACP] + CO2</text>
        <dbReference type="Rhea" id="RHEA:42288"/>
        <dbReference type="Rhea" id="RHEA-COMP:9685"/>
        <dbReference type="Rhea" id="RHEA-COMP:9955"/>
        <dbReference type="ChEBI" id="CHEBI:15378"/>
        <dbReference type="ChEBI" id="CHEBI:16526"/>
        <dbReference type="ChEBI" id="CHEBI:57972"/>
        <dbReference type="ChEBI" id="CHEBI:64479"/>
        <dbReference type="ChEBI" id="CHEBI:78846"/>
        <dbReference type="ChEBI" id="CHEBI:149468"/>
        <dbReference type="EC" id="2.3.1.47"/>
    </reaction>
</comment>
<evidence type="ECO:0000256" key="10">
    <source>
        <dbReference type="ARBA" id="ARBA00033381"/>
    </source>
</evidence>
<comment type="cofactor">
    <cofactor evidence="1">
        <name>pyridoxal 5'-phosphate</name>
        <dbReference type="ChEBI" id="CHEBI:597326"/>
    </cofactor>
</comment>
<dbReference type="InterPro" id="IPR015424">
    <property type="entry name" value="PyrdxlP-dep_Trfase"/>
</dbReference>
<dbReference type="GO" id="GO:0009102">
    <property type="term" value="P:biotin biosynthetic process"/>
    <property type="evidence" value="ECO:0007669"/>
    <property type="project" value="UniProtKB-KW"/>
</dbReference>
<dbReference type="InterPro" id="IPR050087">
    <property type="entry name" value="AON_synthase_class-II"/>
</dbReference>
<dbReference type="PANTHER" id="PTHR13693:SF100">
    <property type="entry name" value="8-AMINO-7-OXONONANOATE SYNTHASE"/>
    <property type="match status" value="1"/>
</dbReference>
<sequence length="756" mass="83518">MNIDQLSPQEKRALLERLLRSGGTLAPVKLEEHGTFKALRSRLSVVSRWTEVHPFFKAQEGVTRDTTQIGGRELLNFSTYNYLGLSGDPRVSAAAKDAIDRFGTSPSASRIASGEKTLHRELEEALASWLRTEAALVLVSGHATNVTVIGHLFNRRDLILYDSLAHNSIVQGVTLSGARARPYRHNDLGHLRELLKEHRADAERAVIITEGVFSMDGDIPDLPKIIELKREFNAFLMVDEAHSMGVLGATGRGIQEHFGIPSSDVDIWMGTLSKSLASCGGYIAGSSELIRYLKYTTPGFIFSVGLTPSNAAAALSALSIMAEEPGRVAQLQRNAKLFLDEARAAGLDTHLAMGTPVLPVVTGSSFHALRLSDALYRRGINVDPVISPAVEQDKARLRFFVSSTHTPEQIRQAVQAMAEEIAKLPARTSVIGETLSSLPSRDRADLMVSGRITDPGKVFRRRAKLVDPLTGEREKHFDPEKEDQNSVAARKFYEQFGSGGGIDTSVLSEALVVEVPGLEGQAAMGRWRGGSAFQDYWAHQRKVRPSEKWTVDYVMAYGDDLTISGRRTLPVGEEWYLHLLTMKGGKIVRVEEVLDGAAWRGEGAPGPEASTLLIQHDAVRATENGQLMRDLYEAWVRKADIEKFIVRCAPDVVWEINGPKQLPFAGVWRGIDAMLQFWQDLAAIMDFHELYIDALICRGDQVFSLGGFRSTAIPTGIAYSDPFLQVGTFRQGKLQHFIDYLDPRIDLAAYRPDVYE</sequence>
<dbReference type="Pfam" id="PF00155">
    <property type="entry name" value="Aminotran_1_2"/>
    <property type="match status" value="1"/>
</dbReference>
<evidence type="ECO:0000313" key="15">
    <source>
        <dbReference type="Proteomes" id="UP000182719"/>
    </source>
</evidence>
<dbReference type="GO" id="GO:0008710">
    <property type="term" value="F:8-amino-7-oxononanoate synthase activity"/>
    <property type="evidence" value="ECO:0007669"/>
    <property type="project" value="UniProtKB-EC"/>
</dbReference>
<dbReference type="Gene3D" id="3.40.640.10">
    <property type="entry name" value="Type I PLP-dependent aspartate aminotransferase-like (Major domain)"/>
    <property type="match status" value="1"/>
</dbReference>
<dbReference type="InterPro" id="IPR015422">
    <property type="entry name" value="PyrdxlP-dep_Trfase_small"/>
</dbReference>
<feature type="domain" description="Aminotransferase class I/classII large" evidence="12">
    <location>
        <begin position="73"/>
        <end position="416"/>
    </location>
</feature>
<evidence type="ECO:0000313" key="14">
    <source>
        <dbReference type="EMBL" id="SEM98242.1"/>
    </source>
</evidence>
<dbReference type="RefSeq" id="WP_075010682.1">
    <property type="nucleotide sequence ID" value="NZ_FOAP01000027.1"/>
</dbReference>
<evidence type="ECO:0000256" key="8">
    <source>
        <dbReference type="ARBA" id="ARBA00022898"/>
    </source>
</evidence>
<dbReference type="CDD" id="cd06454">
    <property type="entry name" value="KBL_like"/>
    <property type="match status" value="1"/>
</dbReference>
<dbReference type="Pfam" id="PF12680">
    <property type="entry name" value="SnoaL_2"/>
    <property type="match status" value="1"/>
</dbReference>
<evidence type="ECO:0000256" key="2">
    <source>
        <dbReference type="ARBA" id="ARBA00004746"/>
    </source>
</evidence>
<dbReference type="Gene3D" id="3.10.450.50">
    <property type="match status" value="2"/>
</dbReference>
<evidence type="ECO:0000256" key="6">
    <source>
        <dbReference type="ARBA" id="ARBA00022679"/>
    </source>
</evidence>
<dbReference type="EMBL" id="FOAP01000027">
    <property type="protein sequence ID" value="SEM98242.1"/>
    <property type="molecule type" value="Genomic_DNA"/>
</dbReference>
<name>A0A1H8CTP3_STIAU</name>
<gene>
    <name evidence="14" type="ORF">SAMN05444354_12771</name>
</gene>
<organism evidence="14 15">
    <name type="scientific">Stigmatella aurantiaca</name>
    <dbReference type="NCBI Taxonomy" id="41"/>
    <lineage>
        <taxon>Bacteria</taxon>
        <taxon>Pseudomonadati</taxon>
        <taxon>Myxococcota</taxon>
        <taxon>Myxococcia</taxon>
        <taxon>Myxococcales</taxon>
        <taxon>Cystobacterineae</taxon>
        <taxon>Archangiaceae</taxon>
        <taxon>Stigmatella</taxon>
    </lineage>
</organism>
<dbReference type="EC" id="2.3.1.47" evidence="5"/>
<keyword evidence="8" id="KW-0663">Pyridoxal phosphate</keyword>
<reference evidence="15" key="1">
    <citation type="submission" date="2016-10" db="EMBL/GenBank/DDBJ databases">
        <authorList>
            <person name="Varghese N."/>
            <person name="Submissions S."/>
        </authorList>
    </citation>
    <scope>NUCLEOTIDE SEQUENCE [LARGE SCALE GENOMIC DNA]</scope>
    <source>
        <strain evidence="15">DSM 17044</strain>
    </source>
</reference>
<evidence type="ECO:0000259" key="12">
    <source>
        <dbReference type="Pfam" id="PF00155"/>
    </source>
</evidence>
<evidence type="ECO:0000256" key="5">
    <source>
        <dbReference type="ARBA" id="ARBA00013187"/>
    </source>
</evidence>
<evidence type="ECO:0000259" key="13">
    <source>
        <dbReference type="Pfam" id="PF12680"/>
    </source>
</evidence>
<comment type="pathway">
    <text evidence="2">Cofactor biosynthesis; biotin biosynthesis.</text>
</comment>
<accession>A0A1H8CTP3</accession>
<evidence type="ECO:0000256" key="11">
    <source>
        <dbReference type="ARBA" id="ARBA00047715"/>
    </source>
</evidence>
<feature type="domain" description="SnoaL-like" evidence="13">
    <location>
        <begin position="629"/>
        <end position="734"/>
    </location>
</feature>
<evidence type="ECO:0000256" key="7">
    <source>
        <dbReference type="ARBA" id="ARBA00022756"/>
    </source>
</evidence>
<dbReference type="InterPro" id="IPR004839">
    <property type="entry name" value="Aminotransferase_I/II_large"/>
</dbReference>
<dbReference type="Proteomes" id="UP000182719">
    <property type="component" value="Unassembled WGS sequence"/>
</dbReference>
<dbReference type="AlphaFoldDB" id="A0A1H8CTP3"/>
<protein>
    <recommendedName>
        <fullName evidence="5">8-amino-7-oxononanoate synthase</fullName>
        <ecNumber evidence="5">2.3.1.47</ecNumber>
    </recommendedName>
    <alternativeName>
        <fullName evidence="9">7-keto-8-amino-pelargonic acid synthase</fullName>
    </alternativeName>
    <alternativeName>
        <fullName evidence="10">8-amino-7-ketopelargonate synthase</fullName>
    </alternativeName>
</protein>
<dbReference type="InterPro" id="IPR032710">
    <property type="entry name" value="NTF2-like_dom_sf"/>
</dbReference>
<evidence type="ECO:0000256" key="3">
    <source>
        <dbReference type="ARBA" id="ARBA00010008"/>
    </source>
</evidence>
<dbReference type="PROSITE" id="PS00599">
    <property type="entry name" value="AA_TRANSFER_CLASS_2"/>
    <property type="match status" value="1"/>
</dbReference>
<evidence type="ECO:0000256" key="9">
    <source>
        <dbReference type="ARBA" id="ARBA00032610"/>
    </source>
</evidence>
<evidence type="ECO:0000256" key="1">
    <source>
        <dbReference type="ARBA" id="ARBA00001933"/>
    </source>
</evidence>
<dbReference type="InterPro" id="IPR037401">
    <property type="entry name" value="SnoaL-like"/>
</dbReference>
<comment type="similarity">
    <text evidence="3">Belongs to the class-II pyridoxal-phosphate-dependent aminotransferase family. BioF subfamily.</text>
</comment>
<comment type="subunit">
    <text evidence="4">Homodimer.</text>
</comment>
<dbReference type="Gene3D" id="3.90.1150.10">
    <property type="entry name" value="Aspartate Aminotransferase, domain 1"/>
    <property type="match status" value="1"/>
</dbReference>
<evidence type="ECO:0000256" key="4">
    <source>
        <dbReference type="ARBA" id="ARBA00011738"/>
    </source>
</evidence>
<dbReference type="SUPFAM" id="SSF53383">
    <property type="entry name" value="PLP-dependent transferases"/>
    <property type="match status" value="1"/>
</dbReference>
<dbReference type="SUPFAM" id="SSF54427">
    <property type="entry name" value="NTF2-like"/>
    <property type="match status" value="2"/>
</dbReference>
<proteinExistence type="inferred from homology"/>
<dbReference type="PANTHER" id="PTHR13693">
    <property type="entry name" value="CLASS II AMINOTRANSFERASE/8-AMINO-7-OXONONANOATE SYNTHASE"/>
    <property type="match status" value="1"/>
</dbReference>